<name>A0A4Y2NYJ8_ARAVE</name>
<dbReference type="EMBL" id="BGPR01010186">
    <property type="protein sequence ID" value="GBN44725.1"/>
    <property type="molecule type" value="Genomic_DNA"/>
</dbReference>
<dbReference type="PANTHER" id="PTHR45913">
    <property type="entry name" value="EPM2A-INTERACTING PROTEIN 1"/>
    <property type="match status" value="1"/>
</dbReference>
<dbReference type="PANTHER" id="PTHR45913:SF19">
    <property type="entry name" value="LOW QUALITY PROTEIN: ZINC FINGER BED DOMAIN-CONTAINING PROTEIN 5-LIKE"/>
    <property type="match status" value="1"/>
</dbReference>
<organism evidence="2 3">
    <name type="scientific">Araneus ventricosus</name>
    <name type="common">Orbweaver spider</name>
    <name type="synonym">Epeira ventricosa</name>
    <dbReference type="NCBI Taxonomy" id="182803"/>
    <lineage>
        <taxon>Eukaryota</taxon>
        <taxon>Metazoa</taxon>
        <taxon>Ecdysozoa</taxon>
        <taxon>Arthropoda</taxon>
        <taxon>Chelicerata</taxon>
        <taxon>Arachnida</taxon>
        <taxon>Araneae</taxon>
        <taxon>Araneomorphae</taxon>
        <taxon>Entelegynae</taxon>
        <taxon>Araneoidea</taxon>
        <taxon>Araneidae</taxon>
        <taxon>Araneus</taxon>
    </lineage>
</organism>
<proteinExistence type="predicted"/>
<dbReference type="OrthoDB" id="6423979at2759"/>
<feature type="compositionally biased region" description="Basic and acidic residues" evidence="1">
    <location>
        <begin position="70"/>
        <end position="88"/>
    </location>
</feature>
<dbReference type="Proteomes" id="UP000499080">
    <property type="component" value="Unassembled WGS sequence"/>
</dbReference>
<evidence type="ECO:0000313" key="2">
    <source>
        <dbReference type="EMBL" id="GBN44725.1"/>
    </source>
</evidence>
<gene>
    <name evidence="2" type="ORF">AVEN_113114_1</name>
</gene>
<dbReference type="AlphaFoldDB" id="A0A4Y2NYJ8"/>
<reference evidence="2 3" key="1">
    <citation type="journal article" date="2019" name="Sci. Rep.">
        <title>Orb-weaving spider Araneus ventricosus genome elucidates the spidroin gene catalogue.</title>
        <authorList>
            <person name="Kono N."/>
            <person name="Nakamura H."/>
            <person name="Ohtoshi R."/>
            <person name="Moran D.A.P."/>
            <person name="Shinohara A."/>
            <person name="Yoshida Y."/>
            <person name="Fujiwara M."/>
            <person name="Mori M."/>
            <person name="Tomita M."/>
            <person name="Arakawa K."/>
        </authorList>
    </citation>
    <scope>NUCLEOTIDE SEQUENCE [LARGE SCALE GENOMIC DNA]</scope>
</reference>
<comment type="caution">
    <text evidence="2">The sequence shown here is derived from an EMBL/GenBank/DDBJ whole genome shotgun (WGS) entry which is preliminary data.</text>
</comment>
<evidence type="ECO:0000256" key="1">
    <source>
        <dbReference type="SAM" id="MobiDB-lite"/>
    </source>
</evidence>
<keyword evidence="3" id="KW-1185">Reference proteome</keyword>
<feature type="region of interest" description="Disordered" evidence="1">
    <location>
        <begin position="70"/>
        <end position="112"/>
    </location>
</feature>
<protein>
    <submittedName>
        <fullName evidence="2">Uncharacterized protein</fullName>
    </submittedName>
</protein>
<accession>A0A4Y2NYJ8</accession>
<evidence type="ECO:0000313" key="3">
    <source>
        <dbReference type="Proteomes" id="UP000499080"/>
    </source>
</evidence>
<sequence>MDSEHKQLLLHCKVRWLSRGEVLSRSFELRDELMVFLKKEDCDGKHASYYLDCVTDENWLKRNAMKPFDFKNGRKQETDDEKEEHMIPMEESEDEDLGSSQTRNGGCGDGGSNLSESSLVDFSTNLFVLIDNV</sequence>